<organism evidence="3 4">
    <name type="scientific">Pendulispora rubella</name>
    <dbReference type="NCBI Taxonomy" id="2741070"/>
    <lineage>
        <taxon>Bacteria</taxon>
        <taxon>Pseudomonadati</taxon>
        <taxon>Myxococcota</taxon>
        <taxon>Myxococcia</taxon>
        <taxon>Myxococcales</taxon>
        <taxon>Sorangiineae</taxon>
        <taxon>Pendulisporaceae</taxon>
        <taxon>Pendulispora</taxon>
    </lineage>
</organism>
<dbReference type="EMBL" id="CP089983">
    <property type="protein sequence ID" value="WXB06397.1"/>
    <property type="molecule type" value="Genomic_DNA"/>
</dbReference>
<dbReference type="Gene3D" id="2.60.200.20">
    <property type="match status" value="2"/>
</dbReference>
<evidence type="ECO:0000256" key="1">
    <source>
        <dbReference type="SAM" id="MobiDB-lite"/>
    </source>
</evidence>
<feature type="region of interest" description="Disordered" evidence="1">
    <location>
        <begin position="55"/>
        <end position="185"/>
    </location>
</feature>
<reference evidence="3" key="1">
    <citation type="submission" date="2021-12" db="EMBL/GenBank/DDBJ databases">
        <title>Discovery of the Pendulisporaceae a myxobacterial family with distinct sporulation behavior and unique specialized metabolism.</title>
        <authorList>
            <person name="Garcia R."/>
            <person name="Popoff A."/>
            <person name="Bader C.D."/>
            <person name="Loehr J."/>
            <person name="Walesch S."/>
            <person name="Walt C."/>
            <person name="Boldt J."/>
            <person name="Bunk B."/>
            <person name="Haeckl F.J.F.P.J."/>
            <person name="Gunesch A.P."/>
            <person name="Birkelbach J."/>
            <person name="Nuebel U."/>
            <person name="Pietschmann T."/>
            <person name="Bach T."/>
            <person name="Mueller R."/>
        </authorList>
    </citation>
    <scope>NUCLEOTIDE SEQUENCE</scope>
    <source>
        <strain evidence="3">MSr11367</strain>
    </source>
</reference>
<feature type="domain" description="FHA" evidence="2">
    <location>
        <begin position="286"/>
        <end position="317"/>
    </location>
</feature>
<feature type="compositionally biased region" description="Low complexity" evidence="1">
    <location>
        <begin position="152"/>
        <end position="166"/>
    </location>
</feature>
<feature type="domain" description="FHA" evidence="2">
    <location>
        <begin position="389"/>
        <end position="433"/>
    </location>
</feature>
<accession>A0ABZ2L626</accession>
<name>A0ABZ2L626_9BACT</name>
<dbReference type="PROSITE" id="PS50006">
    <property type="entry name" value="FHA_DOMAIN"/>
    <property type="match status" value="2"/>
</dbReference>
<dbReference type="CDD" id="cd00060">
    <property type="entry name" value="FHA"/>
    <property type="match status" value="2"/>
</dbReference>
<dbReference type="RefSeq" id="WP_394836043.1">
    <property type="nucleotide sequence ID" value="NZ_CP089929.1"/>
</dbReference>
<sequence>MEIELGIVCGRCDWYSPMKTATCPSCGHGLALFPRTASIPPTARDTHIDVEGELAREPAPSQPDLENNSDIAPPSALFLDPLRPRRGSSAAAHLDNATPRSGEAPKSLEAPLRGKSGLASESPPAPPVSSGRVPGQQRVGDSAVSSSGAFDSRVSTRTRSTSTSSLREAENSVLQQGASSERAQAKGALGQVASGLSLEELMDQAKNFVCRSCSTPVPMGHKFCGRCGAAVPPEILNARTQFFGQLQVPGKAKLILIRGEGVEGLSYQLNAEQHIVGRNGQLVFPDDPFVSPKHANLFYRSGKLVVRDEGSLNGVFLRVRGTVDIAVSDHFLAGEQLFRIDATPKQADGPAPDGTYFYSSPKHQSPFRITQLLQGGATGMTVCARNQGLQIGREGGDLNFPTDLYMSASHCKLEESAGRLTLTDLNSRNGTYVRLKGERELTHGDYLFIGRKLLRVEITAA</sequence>
<keyword evidence="4" id="KW-1185">Reference proteome</keyword>
<evidence type="ECO:0000313" key="3">
    <source>
        <dbReference type="EMBL" id="WXB06397.1"/>
    </source>
</evidence>
<dbReference type="InterPro" id="IPR008984">
    <property type="entry name" value="SMAD_FHA_dom_sf"/>
</dbReference>
<feature type="compositionally biased region" description="Polar residues" evidence="1">
    <location>
        <begin position="172"/>
        <end position="182"/>
    </location>
</feature>
<dbReference type="SUPFAM" id="SSF49879">
    <property type="entry name" value="SMAD/FHA domain"/>
    <property type="match status" value="2"/>
</dbReference>
<proteinExistence type="predicted"/>
<dbReference type="Pfam" id="PF00498">
    <property type="entry name" value="FHA"/>
    <property type="match status" value="2"/>
</dbReference>
<gene>
    <name evidence="3" type="ORF">LVJ94_03940</name>
</gene>
<dbReference type="Proteomes" id="UP001374803">
    <property type="component" value="Chromosome"/>
</dbReference>
<protein>
    <submittedName>
        <fullName evidence="3">FHA domain-containing protein</fullName>
    </submittedName>
</protein>
<evidence type="ECO:0000313" key="4">
    <source>
        <dbReference type="Proteomes" id="UP001374803"/>
    </source>
</evidence>
<evidence type="ECO:0000259" key="2">
    <source>
        <dbReference type="PROSITE" id="PS50006"/>
    </source>
</evidence>
<dbReference type="InterPro" id="IPR000253">
    <property type="entry name" value="FHA_dom"/>
</dbReference>